<dbReference type="PROSITE" id="PS00061">
    <property type="entry name" value="ADH_SHORT"/>
    <property type="match status" value="1"/>
</dbReference>
<dbReference type="CDD" id="cd05233">
    <property type="entry name" value="SDR_c"/>
    <property type="match status" value="1"/>
</dbReference>
<gene>
    <name evidence="2" type="ORF">EW142_11370</name>
</gene>
<comment type="similarity">
    <text evidence="1">Belongs to the short-chain dehydrogenases/reductases (SDR) family.</text>
</comment>
<dbReference type="OrthoDB" id="9803333at2"/>
<dbReference type="RefSeq" id="WP_130613937.1">
    <property type="nucleotide sequence ID" value="NZ_SGIU01000002.1"/>
</dbReference>
<dbReference type="Pfam" id="PF13561">
    <property type="entry name" value="adh_short_C2"/>
    <property type="match status" value="1"/>
</dbReference>
<name>A0A4Q8QAE9_9FLAO</name>
<dbReference type="AlphaFoldDB" id="A0A4Q8QAE9"/>
<comment type="caution">
    <text evidence="2">The sequence shown here is derived from an EMBL/GenBank/DDBJ whole genome shotgun (WGS) entry which is preliminary data.</text>
</comment>
<protein>
    <submittedName>
        <fullName evidence="2">SDR family oxidoreductase</fullName>
    </submittedName>
</protein>
<accession>A0A4Q8QAE9</accession>
<dbReference type="PANTHER" id="PTHR43975:SF2">
    <property type="entry name" value="EG:BACR7A4.14 PROTEIN-RELATED"/>
    <property type="match status" value="1"/>
</dbReference>
<dbReference type="InterPro" id="IPR002347">
    <property type="entry name" value="SDR_fam"/>
</dbReference>
<dbReference type="Proteomes" id="UP000291981">
    <property type="component" value="Unassembled WGS sequence"/>
</dbReference>
<dbReference type="FunFam" id="3.40.50.720:FF:000084">
    <property type="entry name" value="Short-chain dehydrogenase reductase"/>
    <property type="match status" value="1"/>
</dbReference>
<dbReference type="Gene3D" id="3.40.50.720">
    <property type="entry name" value="NAD(P)-binding Rossmann-like Domain"/>
    <property type="match status" value="1"/>
</dbReference>
<dbReference type="InterPro" id="IPR036291">
    <property type="entry name" value="NAD(P)-bd_dom_sf"/>
</dbReference>
<dbReference type="SUPFAM" id="SSF51735">
    <property type="entry name" value="NAD(P)-binding Rossmann-fold domains"/>
    <property type="match status" value="1"/>
</dbReference>
<proteinExistence type="inferred from homology"/>
<evidence type="ECO:0000313" key="3">
    <source>
        <dbReference type="Proteomes" id="UP000291981"/>
    </source>
</evidence>
<evidence type="ECO:0000313" key="2">
    <source>
        <dbReference type="EMBL" id="TAI47275.1"/>
    </source>
</evidence>
<dbReference type="PANTHER" id="PTHR43975">
    <property type="entry name" value="ZGC:101858"/>
    <property type="match status" value="1"/>
</dbReference>
<dbReference type="InterPro" id="IPR020904">
    <property type="entry name" value="Sc_DH/Rdtase_CS"/>
</dbReference>
<dbReference type="PRINTS" id="PR00080">
    <property type="entry name" value="SDRFAMILY"/>
</dbReference>
<organism evidence="2 3">
    <name type="scientific">Flagellimonas allohymeniacidonis</name>
    <dbReference type="NCBI Taxonomy" id="2517819"/>
    <lineage>
        <taxon>Bacteria</taxon>
        <taxon>Pseudomonadati</taxon>
        <taxon>Bacteroidota</taxon>
        <taxon>Flavobacteriia</taxon>
        <taxon>Flavobacteriales</taxon>
        <taxon>Flavobacteriaceae</taxon>
        <taxon>Flagellimonas</taxon>
    </lineage>
</organism>
<dbReference type="PRINTS" id="PR00081">
    <property type="entry name" value="GDHRDH"/>
</dbReference>
<dbReference type="EMBL" id="SGIU01000002">
    <property type="protein sequence ID" value="TAI47275.1"/>
    <property type="molecule type" value="Genomic_DNA"/>
</dbReference>
<evidence type="ECO:0000256" key="1">
    <source>
        <dbReference type="ARBA" id="ARBA00006484"/>
    </source>
</evidence>
<reference evidence="2 3" key="1">
    <citation type="submission" date="2019-02" db="EMBL/GenBank/DDBJ databases">
        <title>Draft genome sequence of Muricauda sp. 176CP4-71.</title>
        <authorList>
            <person name="Park J.-S."/>
        </authorList>
    </citation>
    <scope>NUCLEOTIDE SEQUENCE [LARGE SCALE GENOMIC DNA]</scope>
    <source>
        <strain evidence="2 3">176CP4-71</strain>
    </source>
</reference>
<keyword evidence="3" id="KW-1185">Reference proteome</keyword>
<sequence length="249" mass="26482">MKKLENRVAIVTGATSGMGLQTAKKYLEEGAKVVLTGRSQEKLDALKGQLSGDYLLLKAEASSTADSKELIAKTVDHFGKIDILFLNAGIFRLETIDGLTEEIFDEVHNINVRGPVFTVQAAYNYLNEGASIIFNTSVVNVKGFGGMTAYASSKAALRSIVRTLASEFGPKGIRVNAIAPGPIDTPIYGKHNVPQENIDQMASNFPSMVSLGRFGNADEIAATALFLASSDSSYITGAEIPVDGGFAQV</sequence>